<sequence length="148" mass="16868">MNIEPFLKVGDLYFADSRTQIRSKLNESYTEGLNEFQGIKDYYDHFLTSEVLVYYDEKDHISAFEFYKGPISFNGIDLLVEPYGNLVKLFAGLDTDLKIEETGFSSRKYGIGVEAVYAATEDQMASSDSVIVFKKGYYDKLDKILSSI</sequence>
<comment type="caution">
    <text evidence="1">The sequence shown here is derived from an EMBL/GenBank/DDBJ whole genome shotgun (WGS) entry which is preliminary data.</text>
</comment>
<keyword evidence="2" id="KW-1185">Reference proteome</keyword>
<gene>
    <name evidence="1" type="ORF">E5L68_003705</name>
</gene>
<protein>
    <submittedName>
        <fullName evidence="1">Uncharacterized protein</fullName>
    </submittedName>
</protein>
<name>A0ABW9JH23_9SPHI</name>
<dbReference type="EMBL" id="SRMP02000003">
    <property type="protein sequence ID" value="MFN0290478.1"/>
    <property type="molecule type" value="Genomic_DNA"/>
</dbReference>
<evidence type="ECO:0000313" key="1">
    <source>
        <dbReference type="EMBL" id="MFN0290478.1"/>
    </source>
</evidence>
<evidence type="ECO:0000313" key="2">
    <source>
        <dbReference type="Proteomes" id="UP001517367"/>
    </source>
</evidence>
<accession>A0ABW9JH23</accession>
<organism evidence="1 2">
    <name type="scientific">Pedobacter helvus</name>
    <dbReference type="NCBI Taxonomy" id="2563444"/>
    <lineage>
        <taxon>Bacteria</taxon>
        <taxon>Pseudomonadati</taxon>
        <taxon>Bacteroidota</taxon>
        <taxon>Sphingobacteriia</taxon>
        <taxon>Sphingobacteriales</taxon>
        <taxon>Sphingobacteriaceae</taxon>
        <taxon>Pedobacter</taxon>
    </lineage>
</organism>
<reference evidence="1 2" key="1">
    <citation type="submission" date="2024-12" db="EMBL/GenBank/DDBJ databases">
        <authorList>
            <person name="Hu S."/>
        </authorList>
    </citation>
    <scope>NUCLEOTIDE SEQUENCE [LARGE SCALE GENOMIC DNA]</scope>
    <source>
        <strain evidence="1 2">P-25</strain>
    </source>
</reference>
<dbReference type="Proteomes" id="UP001517367">
    <property type="component" value="Unassembled WGS sequence"/>
</dbReference>
<dbReference type="RefSeq" id="WP_138729706.1">
    <property type="nucleotide sequence ID" value="NZ_SRMP02000003.1"/>
</dbReference>
<proteinExistence type="predicted"/>